<accession>A0ABY7EH52</accession>
<dbReference type="PANTHER" id="PTHR46957:SF3">
    <property type="entry name" value="CYTOKINE RECEPTOR"/>
    <property type="match status" value="1"/>
</dbReference>
<dbReference type="Pfam" id="PF00041">
    <property type="entry name" value="fn3"/>
    <property type="match status" value="2"/>
</dbReference>
<dbReference type="PANTHER" id="PTHR46957">
    <property type="entry name" value="CYTOKINE RECEPTOR"/>
    <property type="match status" value="1"/>
</dbReference>
<gene>
    <name evidence="5" type="ORF">MAR_018094</name>
</gene>
<feature type="domain" description="SRCR" evidence="3">
    <location>
        <begin position="256"/>
        <end position="337"/>
    </location>
</feature>
<name>A0ABY7EH52_MYAAR</name>
<comment type="caution">
    <text evidence="1">Lacks conserved residue(s) required for the propagation of feature annotation.</text>
</comment>
<evidence type="ECO:0000313" key="5">
    <source>
        <dbReference type="EMBL" id="WAR08136.1"/>
    </source>
</evidence>
<evidence type="ECO:0000313" key="6">
    <source>
        <dbReference type="Proteomes" id="UP001164746"/>
    </source>
</evidence>
<evidence type="ECO:0000256" key="2">
    <source>
        <dbReference type="SAM" id="MobiDB-lite"/>
    </source>
</evidence>
<dbReference type="InterPro" id="IPR036116">
    <property type="entry name" value="FN3_sf"/>
</dbReference>
<dbReference type="PROSITE" id="PS50853">
    <property type="entry name" value="FN3"/>
    <property type="match status" value="1"/>
</dbReference>
<dbReference type="SUPFAM" id="SSF49265">
    <property type="entry name" value="Fibronectin type III"/>
    <property type="match status" value="3"/>
</dbReference>
<protein>
    <submittedName>
        <fullName evidence="5">Uncharacterized protein</fullName>
    </submittedName>
</protein>
<reference evidence="5" key="1">
    <citation type="submission" date="2022-11" db="EMBL/GenBank/DDBJ databases">
        <title>Centuries of genome instability and evolution in soft-shell clam transmissible cancer (bioRxiv).</title>
        <authorList>
            <person name="Hart S.F.M."/>
            <person name="Yonemitsu M.A."/>
            <person name="Giersch R.M."/>
            <person name="Beal B.F."/>
            <person name="Arriagada G."/>
            <person name="Davis B.W."/>
            <person name="Ostrander E.A."/>
            <person name="Goff S.P."/>
            <person name="Metzger M.J."/>
        </authorList>
    </citation>
    <scope>NUCLEOTIDE SEQUENCE</scope>
    <source>
        <strain evidence="5">MELC-2E11</strain>
        <tissue evidence="5">Siphon/mantle</tissue>
    </source>
</reference>
<organism evidence="5 6">
    <name type="scientific">Mya arenaria</name>
    <name type="common">Soft-shell clam</name>
    <dbReference type="NCBI Taxonomy" id="6604"/>
    <lineage>
        <taxon>Eukaryota</taxon>
        <taxon>Metazoa</taxon>
        <taxon>Spiralia</taxon>
        <taxon>Lophotrochozoa</taxon>
        <taxon>Mollusca</taxon>
        <taxon>Bivalvia</taxon>
        <taxon>Autobranchia</taxon>
        <taxon>Heteroconchia</taxon>
        <taxon>Euheterodonta</taxon>
        <taxon>Imparidentia</taxon>
        <taxon>Neoheterodontei</taxon>
        <taxon>Myida</taxon>
        <taxon>Myoidea</taxon>
        <taxon>Myidae</taxon>
        <taxon>Mya</taxon>
    </lineage>
</organism>
<keyword evidence="6" id="KW-1185">Reference proteome</keyword>
<dbReference type="Gene3D" id="2.60.40.10">
    <property type="entry name" value="Immunoglobulins"/>
    <property type="match status" value="3"/>
</dbReference>
<dbReference type="InterPro" id="IPR050713">
    <property type="entry name" value="RTP_Phos/Ushers"/>
</dbReference>
<evidence type="ECO:0000256" key="1">
    <source>
        <dbReference type="PROSITE-ProRule" id="PRU00196"/>
    </source>
</evidence>
<feature type="domain" description="Fibronectin type-III" evidence="4">
    <location>
        <begin position="472"/>
        <end position="570"/>
    </location>
</feature>
<feature type="compositionally biased region" description="Basic and acidic residues" evidence="2">
    <location>
        <begin position="744"/>
        <end position="755"/>
    </location>
</feature>
<dbReference type="CDD" id="cd00063">
    <property type="entry name" value="FN3"/>
    <property type="match status" value="2"/>
</dbReference>
<evidence type="ECO:0000259" key="3">
    <source>
        <dbReference type="PROSITE" id="PS50287"/>
    </source>
</evidence>
<dbReference type="InterPro" id="IPR003961">
    <property type="entry name" value="FN3_dom"/>
</dbReference>
<dbReference type="PROSITE" id="PS50287">
    <property type="entry name" value="SRCR_2"/>
    <property type="match status" value="1"/>
</dbReference>
<dbReference type="InterPro" id="IPR000742">
    <property type="entry name" value="EGF"/>
</dbReference>
<feature type="compositionally biased region" description="Polar residues" evidence="2">
    <location>
        <begin position="727"/>
        <end position="739"/>
    </location>
</feature>
<dbReference type="Proteomes" id="UP001164746">
    <property type="component" value="Chromosome 6"/>
</dbReference>
<dbReference type="InterPro" id="IPR001190">
    <property type="entry name" value="SRCR"/>
</dbReference>
<dbReference type="SMART" id="SM00060">
    <property type="entry name" value="FN3"/>
    <property type="match status" value="4"/>
</dbReference>
<proteinExistence type="predicted"/>
<dbReference type="SMART" id="SM00181">
    <property type="entry name" value="EGF"/>
    <property type="match status" value="3"/>
</dbReference>
<dbReference type="InterPro" id="IPR013783">
    <property type="entry name" value="Ig-like_fold"/>
</dbReference>
<evidence type="ECO:0000259" key="4">
    <source>
        <dbReference type="PROSITE" id="PS50853"/>
    </source>
</evidence>
<feature type="region of interest" description="Disordered" evidence="2">
    <location>
        <begin position="724"/>
        <end position="763"/>
    </location>
</feature>
<feature type="non-terminal residue" evidence="5">
    <location>
        <position position="1"/>
    </location>
</feature>
<sequence>GTTIGGSCTKPGTGSIGSACSVQNSQCTGSSGEGLGKCSCSDQNYQSATNMCSPIGTTIGGSCTKPGTGSIGSACSVQNSQCTGSSGKGLGKCSCSDQNYQSATNMCIGTTIGGSCTKPGTGSIGSACSVQNSQCTGASAEGLGTCSCSDQNYQSATNMCSLIGTTIGGSCTKPGTGSIGSACSVQNSQCTGSSGEGLGTCSCSDQNYQSATNMCSLIGTTIGGSCTKPGTGSIGSACSVQNSQCTGSSGEGLGKCSCSDQNYQSATNMCSPIGTTIGGSCTVPGTGSSGSPCNAPNSQCTGASAGGLGTCSCFSGYYQSATIMCSKIGTSIGVSCTKPSSGSVGSPCSAPASQCTGTSGEGAGTCSCLSGYYPSATNVCSTIGTSIGASCTKPSSGSSGNPCSATNSQCTGSSGEEITLDSRCDTSHSNLDQCAADNAICDSRYSYACKCRYGYYVDPSNPAICQAIAELRVTNINFQGISTSQFSVSWDIPDGKAQYIQTFVVEWMPKDNTIGGGTKTLSGSFTTALLDSGISAGKSYTVKITSINSQLGVNRSVFSSTDQDAKPNPPTWDAATDINPDIDNTITVLWNAPSGSVYGYQVSLIDGSTTVVTTGVLQSHFTRLTSPNIKNGYNYTVQIISKSESNTVESDPLTYVIKTEVIAPGAPTGANCKEVADEFITVDWNAPAVSNGDLRQYFVHGHTTTSECTQKMRNTTLLYMEKHPPVKQSQKSAPTSSRVCNGGDRNDESKSKEELQNSTLTFSNNTFKPDTDYTVLVAAVNGIGWGYQAEQSVRSKEEEPQEPPKVVNVSDIGKTSFNVSWSLIGPRPGQVTYTVILTADTGAESKTYTVKGKGFT</sequence>
<dbReference type="EMBL" id="CP111017">
    <property type="protein sequence ID" value="WAR08136.1"/>
    <property type="molecule type" value="Genomic_DNA"/>
</dbReference>